<evidence type="ECO:0000313" key="7">
    <source>
        <dbReference type="Proteomes" id="UP001163115"/>
    </source>
</evidence>
<dbReference type="InterPro" id="IPR043129">
    <property type="entry name" value="ATPase_NBD"/>
</dbReference>
<evidence type="ECO:0000256" key="3">
    <source>
        <dbReference type="ARBA" id="ARBA00023004"/>
    </source>
</evidence>
<dbReference type="Gene3D" id="3.30.420.40">
    <property type="match status" value="2"/>
</dbReference>
<organism evidence="6 7">
    <name type="scientific">Lacrimispora xylanolytica</name>
    <dbReference type="NCBI Taxonomy" id="29375"/>
    <lineage>
        <taxon>Bacteria</taxon>
        <taxon>Bacillati</taxon>
        <taxon>Bacillota</taxon>
        <taxon>Clostridia</taxon>
        <taxon>Lachnospirales</taxon>
        <taxon>Lachnospiraceae</taxon>
        <taxon>Lacrimispora</taxon>
    </lineage>
</organism>
<evidence type="ECO:0000256" key="2">
    <source>
        <dbReference type="ARBA" id="ARBA00022723"/>
    </source>
</evidence>
<dbReference type="CDD" id="cd24109">
    <property type="entry name" value="ASKHA_NBD_YjiL-like"/>
    <property type="match status" value="1"/>
</dbReference>
<dbReference type="InterPro" id="IPR051805">
    <property type="entry name" value="Dehydratase_Activator_Redct"/>
</dbReference>
<feature type="domain" description="ATPase BadF/BadG/BcrA/BcrD type" evidence="5">
    <location>
        <begin position="6"/>
        <end position="251"/>
    </location>
</feature>
<dbReference type="PANTHER" id="PTHR32329">
    <property type="entry name" value="BIFUNCTIONAL PROTEIN [INCLUDES 2-HYDROXYACYL-COA DEHYDRATASE (N-TER) AND ITS ACTIVATOR DOMAIN (C_TERM)-RELATED"/>
    <property type="match status" value="1"/>
</dbReference>
<sequence>MEQITVGIDCGSAACKGILLKGGRIAASCVKPTGWNPKETARAVLKDLLQQENRTDEDIRVAATGYGRVGIDFAHKKITEITCHAAGADYLLPEVRTIIDIGGQDSKVISVENGKVVSFQMNDKCAAGTGRFLEMSAHRMGIDLSDFPKLLEEGKCCSLSSMCAVFADSEIVSLLAAGKSREEIAGGIVQSVVTRVMALAGRIGIESPILLTGGLAQLEGLRNVLEQQTGYPVNVSHYSRYAGAIGAALKA</sequence>
<reference evidence="6" key="1">
    <citation type="submission" date="2022-11" db="EMBL/GenBank/DDBJ databases">
        <title>Lacrimispora xylanolytica sy1, complete genome.</title>
        <authorList>
            <person name="Choi S."/>
        </authorList>
    </citation>
    <scope>NUCLEOTIDE SEQUENCE</scope>
    <source>
        <strain evidence="6">Sy1</strain>
    </source>
</reference>
<proteinExistence type="predicted"/>
<dbReference type="InterPro" id="IPR002731">
    <property type="entry name" value="ATPase_BadF"/>
</dbReference>
<evidence type="ECO:0000259" key="5">
    <source>
        <dbReference type="Pfam" id="PF01869"/>
    </source>
</evidence>
<gene>
    <name evidence="6" type="ORF">OW255_13365</name>
</gene>
<dbReference type="InterPro" id="IPR008275">
    <property type="entry name" value="CoA_E_activase_dom"/>
</dbReference>
<keyword evidence="3" id="KW-0408">Iron</keyword>
<dbReference type="RefSeq" id="WP_024835269.1">
    <property type="nucleotide sequence ID" value="NZ_CP113524.1"/>
</dbReference>
<dbReference type="SUPFAM" id="SSF53067">
    <property type="entry name" value="Actin-like ATPase domain"/>
    <property type="match status" value="1"/>
</dbReference>
<protein>
    <submittedName>
        <fullName evidence="6">Acyl-CoA dehydratase activase</fullName>
    </submittedName>
</protein>
<evidence type="ECO:0000256" key="1">
    <source>
        <dbReference type="ARBA" id="ARBA00001966"/>
    </source>
</evidence>
<dbReference type="NCBIfam" id="TIGR00241">
    <property type="entry name" value="CoA_E_activ"/>
    <property type="match status" value="1"/>
</dbReference>
<keyword evidence="4" id="KW-0411">Iron-sulfur</keyword>
<name>A0ABY7AAF6_9FIRM</name>
<dbReference type="Proteomes" id="UP001163115">
    <property type="component" value="Chromosome"/>
</dbReference>
<dbReference type="EMBL" id="CP113524">
    <property type="protein sequence ID" value="WAJ22558.1"/>
    <property type="molecule type" value="Genomic_DNA"/>
</dbReference>
<accession>A0ABY7AAF6</accession>
<dbReference type="PANTHER" id="PTHR32329:SF2">
    <property type="entry name" value="BIFUNCTIONAL PROTEIN [INCLUDES 2-HYDROXYACYL-COA DEHYDRATASE (N-TER) AND ITS ACTIVATOR DOMAIN (C_TERM)"/>
    <property type="match status" value="1"/>
</dbReference>
<keyword evidence="7" id="KW-1185">Reference proteome</keyword>
<comment type="cofactor">
    <cofactor evidence="1">
        <name>[4Fe-4S] cluster</name>
        <dbReference type="ChEBI" id="CHEBI:49883"/>
    </cofactor>
</comment>
<evidence type="ECO:0000313" key="6">
    <source>
        <dbReference type="EMBL" id="WAJ22558.1"/>
    </source>
</evidence>
<evidence type="ECO:0000256" key="4">
    <source>
        <dbReference type="ARBA" id="ARBA00023014"/>
    </source>
</evidence>
<dbReference type="Pfam" id="PF01869">
    <property type="entry name" value="BcrAD_BadFG"/>
    <property type="match status" value="1"/>
</dbReference>
<keyword evidence="2" id="KW-0479">Metal-binding</keyword>